<gene>
    <name evidence="1" type="ORF">SPELUC_LOCUS16026</name>
</gene>
<accession>A0ACA9R392</accession>
<proteinExistence type="predicted"/>
<name>A0ACA9R392_9GLOM</name>
<reference evidence="1" key="1">
    <citation type="submission" date="2021-06" db="EMBL/GenBank/DDBJ databases">
        <authorList>
            <person name="Kallberg Y."/>
            <person name="Tangrot J."/>
            <person name="Rosling A."/>
        </authorList>
    </citation>
    <scope>NUCLEOTIDE SEQUENCE</scope>
    <source>
        <strain evidence="1">28 12/20/2015</strain>
    </source>
</reference>
<keyword evidence="2" id="KW-1185">Reference proteome</keyword>
<organism evidence="1 2">
    <name type="scientific">Cetraspora pellucida</name>
    <dbReference type="NCBI Taxonomy" id="1433469"/>
    <lineage>
        <taxon>Eukaryota</taxon>
        <taxon>Fungi</taxon>
        <taxon>Fungi incertae sedis</taxon>
        <taxon>Mucoromycota</taxon>
        <taxon>Glomeromycotina</taxon>
        <taxon>Glomeromycetes</taxon>
        <taxon>Diversisporales</taxon>
        <taxon>Gigasporaceae</taxon>
        <taxon>Cetraspora</taxon>
    </lineage>
</organism>
<dbReference type="EMBL" id="CAJVPW010056626">
    <property type="protein sequence ID" value="CAG8775213.1"/>
    <property type="molecule type" value="Genomic_DNA"/>
</dbReference>
<evidence type="ECO:0000313" key="1">
    <source>
        <dbReference type="EMBL" id="CAG8775213.1"/>
    </source>
</evidence>
<feature type="non-terminal residue" evidence="1">
    <location>
        <position position="1"/>
    </location>
</feature>
<protein>
    <submittedName>
        <fullName evidence="1">5789_t:CDS:1</fullName>
    </submittedName>
</protein>
<sequence>IASIFTIIASSDIEILNILDSNFAGLSWFSAKISDKTKKWIFYGSIINMCIEDIPQLIIQ</sequence>
<dbReference type="Proteomes" id="UP000789366">
    <property type="component" value="Unassembled WGS sequence"/>
</dbReference>
<comment type="caution">
    <text evidence="1">The sequence shown here is derived from an EMBL/GenBank/DDBJ whole genome shotgun (WGS) entry which is preliminary data.</text>
</comment>
<feature type="non-terminal residue" evidence="1">
    <location>
        <position position="60"/>
    </location>
</feature>
<evidence type="ECO:0000313" key="2">
    <source>
        <dbReference type="Proteomes" id="UP000789366"/>
    </source>
</evidence>